<keyword evidence="2" id="KW-1185">Reference proteome</keyword>
<dbReference type="EMBL" id="SJPU01000003">
    <property type="protein sequence ID" value="TWU10524.1"/>
    <property type="molecule type" value="Genomic_DNA"/>
</dbReference>
<sequence length="70" mass="7846">MDELDPISMYELCFPGAVTGETEVTCPHCEELLTLNVDDPMGTYECRCCECNGAFTVDLSKQSVHWIPKE</sequence>
<proteinExistence type="predicted"/>
<dbReference type="OrthoDB" id="286526at2"/>
<reference evidence="1 2" key="1">
    <citation type="journal article" date="2020" name="Antonie Van Leeuwenhoek">
        <title>Rhodopirellula heiligendammensis sp. nov., Rhodopirellula pilleata sp. nov., and Rhodopirellula solitaria sp. nov. isolated from natural or artificial marine surfaces in Northern Germany and California, USA, and emended description of the genus Rhodopirellula.</title>
        <authorList>
            <person name="Kallscheuer N."/>
            <person name="Wiegand S."/>
            <person name="Jogler M."/>
            <person name="Boedeker C."/>
            <person name="Peeters S.H."/>
            <person name="Rast P."/>
            <person name="Heuer A."/>
            <person name="Jetten M.S.M."/>
            <person name="Rohde M."/>
            <person name="Jogler C."/>
        </authorList>
    </citation>
    <scope>NUCLEOTIDE SEQUENCE [LARGE SCALE GENOMIC DNA]</scope>
    <source>
        <strain evidence="1 2">Poly21</strain>
    </source>
</reference>
<name>A0A5C6BJA4_9BACT</name>
<gene>
    <name evidence="1" type="ORF">Poly21_44290</name>
</gene>
<evidence type="ECO:0000313" key="1">
    <source>
        <dbReference type="EMBL" id="TWU10524.1"/>
    </source>
</evidence>
<organism evidence="1 2">
    <name type="scientific">Allorhodopirellula heiligendammensis</name>
    <dbReference type="NCBI Taxonomy" id="2714739"/>
    <lineage>
        <taxon>Bacteria</taxon>
        <taxon>Pseudomonadati</taxon>
        <taxon>Planctomycetota</taxon>
        <taxon>Planctomycetia</taxon>
        <taxon>Pirellulales</taxon>
        <taxon>Pirellulaceae</taxon>
        <taxon>Allorhodopirellula</taxon>
    </lineage>
</organism>
<protein>
    <submittedName>
        <fullName evidence="1">Uncharacterized protein</fullName>
    </submittedName>
</protein>
<accession>A0A5C6BJA4</accession>
<comment type="caution">
    <text evidence="1">The sequence shown here is derived from an EMBL/GenBank/DDBJ whole genome shotgun (WGS) entry which is preliminary data.</text>
</comment>
<dbReference type="Proteomes" id="UP000319908">
    <property type="component" value="Unassembled WGS sequence"/>
</dbReference>
<evidence type="ECO:0000313" key="2">
    <source>
        <dbReference type="Proteomes" id="UP000319908"/>
    </source>
</evidence>
<dbReference type="AlphaFoldDB" id="A0A5C6BJA4"/>
<dbReference type="RefSeq" id="WP_146408965.1">
    <property type="nucleotide sequence ID" value="NZ_SJPU01000003.1"/>
</dbReference>